<dbReference type="PANTHER" id="PTHR10800:SF4">
    <property type="entry name" value="PULMONARY SURFACTANT-ASSOCIATED PROTEIN C"/>
    <property type="match status" value="1"/>
</dbReference>
<organism evidence="3 4">
    <name type="scientific">Podarcis muralis</name>
    <name type="common">Wall lizard</name>
    <name type="synonym">Lacerta muralis</name>
    <dbReference type="NCBI Taxonomy" id="64176"/>
    <lineage>
        <taxon>Eukaryota</taxon>
        <taxon>Metazoa</taxon>
        <taxon>Chordata</taxon>
        <taxon>Craniata</taxon>
        <taxon>Vertebrata</taxon>
        <taxon>Euteleostomi</taxon>
        <taxon>Lepidosauria</taxon>
        <taxon>Squamata</taxon>
        <taxon>Bifurcata</taxon>
        <taxon>Unidentata</taxon>
        <taxon>Episquamata</taxon>
        <taxon>Laterata</taxon>
        <taxon>Lacertibaenia</taxon>
        <taxon>Lacertidae</taxon>
        <taxon>Podarcis</taxon>
    </lineage>
</organism>
<sequence length="161" mass="17834">MYSIKVKGPLTIRSSSGQLYWTRVALWVKASVPRACRSHGRRFESPRRGELLLLGPSACQPSSSKAPPGATFAFEQLLIGYRSWPGQSCYITRMKKENIQSLDAAVKVFQNIQVRIIPRPPASFLKENEEGTEGLPAPLADRSILGTTINILCSSVPIYWA</sequence>
<dbReference type="InterPro" id="IPR007084">
    <property type="entry name" value="BRICHOS_dom"/>
</dbReference>
<reference evidence="3 4" key="1">
    <citation type="journal article" date="2019" name="Proc. Natl. Acad. Sci. U.S.A.">
        <title>Regulatory changes in pterin and carotenoid genes underlie balanced color polymorphisms in the wall lizard.</title>
        <authorList>
            <person name="Andrade P."/>
            <person name="Pinho C."/>
            <person name="Perez I de Lanuza G."/>
            <person name="Afonso S."/>
            <person name="Brejcha J."/>
            <person name="Rubin C.J."/>
            <person name="Wallerman O."/>
            <person name="Pereira P."/>
            <person name="Sabatino S.J."/>
            <person name="Bellati A."/>
            <person name="Pellitteri-Rosa D."/>
            <person name="Bosakova Z."/>
            <person name="Bunikis I."/>
            <person name="Carretero M.A."/>
            <person name="Feiner N."/>
            <person name="Marsik P."/>
            <person name="Pauperio F."/>
            <person name="Salvi D."/>
            <person name="Soler L."/>
            <person name="While G.M."/>
            <person name="Uller T."/>
            <person name="Font E."/>
            <person name="Andersson L."/>
            <person name="Carneiro M."/>
        </authorList>
    </citation>
    <scope>NUCLEOTIDE SEQUENCE</scope>
</reference>
<evidence type="ECO:0000313" key="4">
    <source>
        <dbReference type="Proteomes" id="UP000472272"/>
    </source>
</evidence>
<protein>
    <recommendedName>
        <fullName evidence="2">BRICHOS domain-containing protein</fullName>
    </recommendedName>
</protein>
<dbReference type="PANTHER" id="PTHR10800">
    <property type="entry name" value="PULMONARY SURFACTANT-ASSOCIATED PROTEIN C"/>
    <property type="match status" value="1"/>
</dbReference>
<dbReference type="Proteomes" id="UP000472272">
    <property type="component" value="Chromosome 8"/>
</dbReference>
<dbReference type="AlphaFoldDB" id="A0A670J337"/>
<feature type="domain" description="BRICHOS" evidence="2">
    <location>
        <begin position="62"/>
        <end position="161"/>
    </location>
</feature>
<dbReference type="Gene3D" id="3.30.390.150">
    <property type="match status" value="1"/>
</dbReference>
<reference evidence="3" key="2">
    <citation type="submission" date="2025-08" db="UniProtKB">
        <authorList>
            <consortium name="Ensembl"/>
        </authorList>
    </citation>
    <scope>IDENTIFICATION</scope>
</reference>
<evidence type="ECO:0000256" key="1">
    <source>
        <dbReference type="ARBA" id="ARBA00023157"/>
    </source>
</evidence>
<evidence type="ECO:0000259" key="2">
    <source>
        <dbReference type="PROSITE" id="PS50869"/>
    </source>
</evidence>
<dbReference type="InterPro" id="IPR001729">
    <property type="entry name" value="SP-C"/>
</dbReference>
<keyword evidence="1" id="KW-1015">Disulfide bond</keyword>
<name>A0A670J337_PODMU</name>
<dbReference type="PROSITE" id="PS50869">
    <property type="entry name" value="BRICHOS"/>
    <property type="match status" value="1"/>
</dbReference>
<dbReference type="GO" id="GO:0007585">
    <property type="term" value="P:respiratory gaseous exchange by respiratory system"/>
    <property type="evidence" value="ECO:0007669"/>
    <property type="project" value="InterPro"/>
</dbReference>
<proteinExistence type="predicted"/>
<reference evidence="3" key="3">
    <citation type="submission" date="2025-09" db="UniProtKB">
        <authorList>
            <consortium name="Ensembl"/>
        </authorList>
    </citation>
    <scope>IDENTIFICATION</scope>
</reference>
<dbReference type="Pfam" id="PF04089">
    <property type="entry name" value="BRICHOS"/>
    <property type="match status" value="1"/>
</dbReference>
<dbReference type="SMART" id="SM01039">
    <property type="entry name" value="BRICHOS"/>
    <property type="match status" value="1"/>
</dbReference>
<dbReference type="GO" id="GO:0005615">
    <property type="term" value="C:extracellular space"/>
    <property type="evidence" value="ECO:0007669"/>
    <property type="project" value="TreeGrafter"/>
</dbReference>
<dbReference type="GeneTree" id="ENSGT00390000017162"/>
<evidence type="ECO:0000313" key="3">
    <source>
        <dbReference type="Ensembl" id="ENSPMRP00000018620.1"/>
    </source>
</evidence>
<keyword evidence="4" id="KW-1185">Reference proteome</keyword>
<dbReference type="Ensembl" id="ENSPMRT00000019786.1">
    <property type="protein sequence ID" value="ENSPMRP00000018620.1"/>
    <property type="gene ID" value="ENSPMRG00000012221.1"/>
</dbReference>
<accession>A0A670J337</accession>